<dbReference type="HOGENOM" id="CLU_073012_0_0_9"/>
<reference evidence="1 2" key="1">
    <citation type="submission" date="2008-10" db="EMBL/GenBank/DDBJ databases">
        <title>Genome sequence of Bacillus cereus G9842.</title>
        <authorList>
            <person name="Dodson R.J."/>
            <person name="Durkin A.S."/>
            <person name="Rosovitz M.J."/>
            <person name="Rasko D.A."/>
            <person name="Hoffmaster A."/>
            <person name="Ravel J."/>
            <person name="Sutton G."/>
        </authorList>
    </citation>
    <scope>NUCLEOTIDE SEQUENCE [LARGE SCALE GENOMIC DNA]</scope>
    <source>
        <strain evidence="1 2">G9842</strain>
    </source>
</reference>
<protein>
    <recommendedName>
        <fullName evidence="3">DUF2971 domain-containing protein</fullName>
    </recommendedName>
</protein>
<dbReference type="KEGG" id="bcg:BCG9842_B2709"/>
<evidence type="ECO:0000313" key="1">
    <source>
        <dbReference type="EMBL" id="ACK93946.1"/>
    </source>
</evidence>
<accession>B7IY90</accession>
<name>B7IY90_BACC2</name>
<dbReference type="AlphaFoldDB" id="B7IY90"/>
<sequence length="251" mass="29973">MYEEFTNFVLPSEETKIWRYMDFTKFMSMLDREEIFFTRSDRFEDKFEGTYPRANIEETRDFLKRLVEQEHQEETLRSINGFSKYIRKLVTINCWHMNEYESAAMWELYLKSNEGIAIQSNIGRLIESFSHCPQKIFIGEVNYIDFNKELLQASDLLELFMYKRKSFEHEHEIRAIHQLPFVMSDLGCIDAKAEPSVEYGIGIPCDIRTLIEKVYISPTAPKWFEELVRSMCDKFDLKVDVFKSELSEMPY</sequence>
<dbReference type="EMBL" id="CP001186">
    <property type="protein sequence ID" value="ACK93946.1"/>
    <property type="molecule type" value="Genomic_DNA"/>
</dbReference>
<evidence type="ECO:0000313" key="2">
    <source>
        <dbReference type="Proteomes" id="UP000006744"/>
    </source>
</evidence>
<organism evidence="1 2">
    <name type="scientific">Bacillus cereus (strain G9842)</name>
    <dbReference type="NCBI Taxonomy" id="405531"/>
    <lineage>
        <taxon>Bacteria</taxon>
        <taxon>Bacillati</taxon>
        <taxon>Bacillota</taxon>
        <taxon>Bacilli</taxon>
        <taxon>Bacillales</taxon>
        <taxon>Bacillaceae</taxon>
        <taxon>Bacillus</taxon>
        <taxon>Bacillus cereus group</taxon>
    </lineage>
</organism>
<proteinExistence type="predicted"/>
<gene>
    <name evidence="1" type="ordered locus">BCG9842_B2709</name>
</gene>
<evidence type="ECO:0008006" key="3">
    <source>
        <dbReference type="Google" id="ProtNLM"/>
    </source>
</evidence>
<dbReference type="Proteomes" id="UP000006744">
    <property type="component" value="Chromosome"/>
</dbReference>
<dbReference type="RefSeq" id="WP_000272764.1">
    <property type="nucleotide sequence ID" value="NC_011772.1"/>
</dbReference>